<evidence type="ECO:0000313" key="7">
    <source>
        <dbReference type="Proteomes" id="UP000494119"/>
    </source>
</evidence>
<sequence>MSILLQSSSLLAKLQSLRPLLWLNPDVGSPLPHDAPSLDDIALAEARLARCEPLMAKLFPELAASAGKVESDLMPADGLHQALSLSSDARGAWFIKRDDALPIAGSIKARGGFHEVLALAESIAIEHGLLDAQGDRRVLASTAARELFAKHAIIVGSTGNLGLSIGVMAAALGFESIVHMSTDAKSWKKERLRRRGVRVVEHDGDYAQAVAAGRLQALDRPRCHFVDDERSLLLFLGYAASARHLAAQLAESGRIVDAAHPLFVYIPCGVGGAPGGITYGLKALFGEHVHCFFAEPVASPCMLVQLAAGSDEPVSVYDMGLDNRTEADGLAVGQASQLVSPLMASQLSGVFTVSDEELYACLLAVQRATGVELEPSAAAAVGGPGWLAQSPCGRDYLRSLNADMQRSTHVIWATGGSLVPPEEHRRFQLHAKALAGPASDSLSNSAW</sequence>
<dbReference type="Gene3D" id="3.40.50.1100">
    <property type="match status" value="2"/>
</dbReference>
<dbReference type="PANTHER" id="PTHR48078">
    <property type="entry name" value="THREONINE DEHYDRATASE, MITOCHONDRIAL-RELATED"/>
    <property type="match status" value="1"/>
</dbReference>
<accession>A0A6J5G737</accession>
<evidence type="ECO:0000259" key="5">
    <source>
        <dbReference type="Pfam" id="PF00291"/>
    </source>
</evidence>
<dbReference type="InterPro" id="IPR050147">
    <property type="entry name" value="Ser/Thr_Dehydratase"/>
</dbReference>
<dbReference type="HAMAP" id="MF_01030">
    <property type="entry name" value="D_Ser_dehydrat"/>
    <property type="match status" value="1"/>
</dbReference>
<dbReference type="EMBL" id="CADIKL010000017">
    <property type="protein sequence ID" value="CAB3793302.1"/>
    <property type="molecule type" value="Genomic_DNA"/>
</dbReference>
<dbReference type="Proteomes" id="UP000494119">
    <property type="component" value="Unassembled WGS sequence"/>
</dbReference>
<dbReference type="RefSeq" id="WP_175196276.1">
    <property type="nucleotide sequence ID" value="NZ_CADIKL010000017.1"/>
</dbReference>
<comment type="cofactor">
    <cofactor evidence="1 4">
        <name>pyridoxal 5'-phosphate</name>
        <dbReference type="ChEBI" id="CHEBI:597326"/>
    </cofactor>
</comment>
<reference evidence="6 7" key="1">
    <citation type="submission" date="2020-04" db="EMBL/GenBank/DDBJ databases">
        <authorList>
            <person name="De Canck E."/>
        </authorList>
    </citation>
    <scope>NUCLEOTIDE SEQUENCE [LARGE SCALE GENOMIC DNA]</scope>
    <source>
        <strain evidence="6 7">LMG 28688</strain>
    </source>
</reference>
<feature type="modified residue" description="N6-(pyridoxal phosphate)lysine" evidence="4">
    <location>
        <position position="108"/>
    </location>
</feature>
<dbReference type="AlphaFoldDB" id="A0A6J5G737"/>
<dbReference type="InterPro" id="IPR036052">
    <property type="entry name" value="TrpB-like_PALP_sf"/>
</dbReference>
<evidence type="ECO:0000256" key="4">
    <source>
        <dbReference type="HAMAP-Rule" id="MF_01030"/>
    </source>
</evidence>
<dbReference type="GO" id="GO:0036088">
    <property type="term" value="P:D-serine catabolic process"/>
    <property type="evidence" value="ECO:0007669"/>
    <property type="project" value="TreeGrafter"/>
</dbReference>
<dbReference type="NCBIfam" id="NF002823">
    <property type="entry name" value="PRK02991.1"/>
    <property type="match status" value="1"/>
</dbReference>
<evidence type="ECO:0000256" key="3">
    <source>
        <dbReference type="ARBA" id="ARBA00023239"/>
    </source>
</evidence>
<dbReference type="PANTHER" id="PTHR48078:SF9">
    <property type="entry name" value="D-SERINE DEHYDRATASE"/>
    <property type="match status" value="1"/>
</dbReference>
<comment type="catalytic activity">
    <reaction evidence="4">
        <text>D-serine = pyruvate + NH4(+)</text>
        <dbReference type="Rhea" id="RHEA:13977"/>
        <dbReference type="ChEBI" id="CHEBI:15361"/>
        <dbReference type="ChEBI" id="CHEBI:28938"/>
        <dbReference type="ChEBI" id="CHEBI:35247"/>
        <dbReference type="EC" id="4.3.1.18"/>
    </reaction>
</comment>
<evidence type="ECO:0000313" key="6">
    <source>
        <dbReference type="EMBL" id="CAB3793302.1"/>
    </source>
</evidence>
<feature type="domain" description="Tryptophan synthase beta chain-like PALP" evidence="5">
    <location>
        <begin position="80"/>
        <end position="383"/>
    </location>
</feature>
<dbReference type="Pfam" id="PF00291">
    <property type="entry name" value="PALP"/>
    <property type="match status" value="1"/>
</dbReference>
<evidence type="ECO:0000256" key="2">
    <source>
        <dbReference type="ARBA" id="ARBA00022898"/>
    </source>
</evidence>
<dbReference type="GO" id="GO:0030170">
    <property type="term" value="F:pyridoxal phosphate binding"/>
    <property type="evidence" value="ECO:0007669"/>
    <property type="project" value="InterPro"/>
</dbReference>
<keyword evidence="3 4" id="KW-0456">Lyase</keyword>
<dbReference type="GO" id="GO:0008721">
    <property type="term" value="F:D-serine ammonia-lyase activity"/>
    <property type="evidence" value="ECO:0007669"/>
    <property type="project" value="UniProtKB-EC"/>
</dbReference>
<proteinExistence type="inferred from homology"/>
<name>A0A6J5G737_9BURK</name>
<gene>
    <name evidence="4 6" type="primary">dsdA</name>
    <name evidence="6" type="ORF">LMG28688_03694</name>
</gene>
<organism evidence="6 7">
    <name type="scientific">Paraburkholderia caffeinitolerans</name>
    <dbReference type="NCBI Taxonomy" id="1723730"/>
    <lineage>
        <taxon>Bacteria</taxon>
        <taxon>Pseudomonadati</taxon>
        <taxon>Pseudomonadota</taxon>
        <taxon>Betaproteobacteria</taxon>
        <taxon>Burkholderiales</taxon>
        <taxon>Burkholderiaceae</taxon>
        <taxon>Paraburkholderia</taxon>
    </lineage>
</organism>
<keyword evidence="2 4" id="KW-0663">Pyridoxal phosphate</keyword>
<comment type="similarity">
    <text evidence="4">Belongs to the serine/threonine dehydratase family. DsdA subfamily.</text>
</comment>
<dbReference type="GO" id="GO:0016836">
    <property type="term" value="F:hydro-lyase activity"/>
    <property type="evidence" value="ECO:0007669"/>
    <property type="project" value="UniProtKB-UniRule"/>
</dbReference>
<dbReference type="GO" id="GO:0009097">
    <property type="term" value="P:isoleucine biosynthetic process"/>
    <property type="evidence" value="ECO:0007669"/>
    <property type="project" value="TreeGrafter"/>
</dbReference>
<dbReference type="SUPFAM" id="SSF53686">
    <property type="entry name" value="Tryptophan synthase beta subunit-like PLP-dependent enzymes"/>
    <property type="match status" value="1"/>
</dbReference>
<evidence type="ECO:0000256" key="1">
    <source>
        <dbReference type="ARBA" id="ARBA00001933"/>
    </source>
</evidence>
<keyword evidence="7" id="KW-1185">Reference proteome</keyword>
<protein>
    <recommendedName>
        <fullName evidence="4">Probable D-serine dehydratase</fullName>
        <ecNumber evidence="4">4.3.1.18</ecNumber>
    </recommendedName>
    <alternativeName>
        <fullName evidence="4">D-serine deaminase</fullName>
        <shortName evidence="4">DSD</shortName>
    </alternativeName>
</protein>
<dbReference type="EC" id="4.3.1.18" evidence="4"/>
<dbReference type="InterPro" id="IPR011780">
    <property type="entry name" value="D_Ser_am_lyase"/>
</dbReference>
<dbReference type="NCBIfam" id="TIGR02035">
    <property type="entry name" value="D_Ser_am_lyase"/>
    <property type="match status" value="1"/>
</dbReference>
<dbReference type="InterPro" id="IPR001926">
    <property type="entry name" value="TrpB-like_PALP"/>
</dbReference>